<organism evidence="4 5">
    <name type="scientific">Methyloceanibacter marginalis</name>
    <dbReference type="NCBI Taxonomy" id="1774971"/>
    <lineage>
        <taxon>Bacteria</taxon>
        <taxon>Pseudomonadati</taxon>
        <taxon>Pseudomonadota</taxon>
        <taxon>Alphaproteobacteria</taxon>
        <taxon>Hyphomicrobiales</taxon>
        <taxon>Hyphomicrobiaceae</taxon>
        <taxon>Methyloceanibacter</taxon>
    </lineage>
</organism>
<reference evidence="4 5" key="1">
    <citation type="journal article" date="2016" name="Environ. Microbiol.">
        <title>New Methyloceanibacter diversity from North Sea sediments includes methanotroph containing solely the soluble methane monooxygenase.</title>
        <authorList>
            <person name="Vekeman B."/>
            <person name="Kerckhof F.M."/>
            <person name="Cremers G."/>
            <person name="de Vos P."/>
            <person name="Vandamme P."/>
            <person name="Boon N."/>
            <person name="Op den Camp H.J."/>
            <person name="Heylen K."/>
        </authorList>
    </citation>
    <scope>NUCLEOTIDE SEQUENCE [LARGE SCALE GENOMIC DNA]</scope>
    <source>
        <strain evidence="4 5">R-67177</strain>
    </source>
</reference>
<dbReference type="RefSeq" id="WP_069624388.1">
    <property type="nucleotide sequence ID" value="NZ_LPWD01000316.1"/>
</dbReference>
<dbReference type="Gene3D" id="2.40.160.90">
    <property type="match status" value="1"/>
</dbReference>
<feature type="chain" id="PRO_5009139114" description="FecR protein domain-containing protein" evidence="2">
    <location>
        <begin position="27"/>
        <end position="595"/>
    </location>
</feature>
<dbReference type="OrthoDB" id="6038785at2"/>
<dbReference type="EMBL" id="LPWD01000316">
    <property type="protein sequence ID" value="ODS02425.1"/>
    <property type="molecule type" value="Genomic_DNA"/>
</dbReference>
<dbReference type="AlphaFoldDB" id="A0A1E3W9C4"/>
<protein>
    <recommendedName>
        <fullName evidence="3">FecR protein domain-containing protein</fullName>
    </recommendedName>
</protein>
<sequence length="595" mass="62594">MRDTRTPAFLLGLSVALMLAAGPAQAEKVGVAAAVNPDAFSSLSGTPNKQLNIGKSIFYNERINTTDSGLVQVLLVDGSTFTVGPNSNLVIDRFVYDPRKKTGELVATFSKGTMRFIGGKLSKNEGGVTVNTPSGALAIRGGMFQASLSGNRGIFSFLFGNYMQLGGKRVYETGYTIDTTSGTPTIRPTTRQDINLILAALTNSNWRSGTNNTASNTQNQGPNFFQNDGEPDELIDTATQDQIQAELQKEFQNRLKNLPSAPNDTNSPDTSNPNPPGPAPDTRVGGEFRGYASGFIVTDGAPQFVGSLAPDSSLTLTPSTNTVSGIIDVREMDPTSLLALLVDSYSGTKYNIGYGSTGSENYQSDQNFGASAQTAAVTETWTELVWEGWFPRLVNRSATTNPAVTGSLASGQFVEGNPLPNGLCDDCDFIHFGTWGAKLTSQNESSTALGGWWIASDITDAADLPTEGNATYAGSAIGYASNKPRGGAWSTPYIAKGDMNMNWNFGTRKGDLSITGFDGRNFGGNLCGGGVLCPTGKNHFVGGLAFEGQNRVRGAAAGSFVNNGPNKAVGVIGNFGIGDNRWKGTGVFGGAAVPR</sequence>
<feature type="region of interest" description="Disordered" evidence="1">
    <location>
        <begin position="256"/>
        <end position="287"/>
    </location>
</feature>
<dbReference type="Pfam" id="PF04773">
    <property type="entry name" value="FecR"/>
    <property type="match status" value="1"/>
</dbReference>
<dbReference type="SUPFAM" id="SSF56925">
    <property type="entry name" value="OMPA-like"/>
    <property type="match status" value="1"/>
</dbReference>
<evidence type="ECO:0000256" key="1">
    <source>
        <dbReference type="SAM" id="MobiDB-lite"/>
    </source>
</evidence>
<comment type="caution">
    <text evidence="4">The sequence shown here is derived from an EMBL/GenBank/DDBJ whole genome shotgun (WGS) entry which is preliminary data.</text>
</comment>
<dbReference type="InterPro" id="IPR006860">
    <property type="entry name" value="FecR"/>
</dbReference>
<proteinExistence type="predicted"/>
<dbReference type="InterPro" id="IPR011250">
    <property type="entry name" value="OMP/PagP_B-barrel"/>
</dbReference>
<gene>
    <name evidence="4" type="ORF">AUC71_15460</name>
</gene>
<accession>A0A1E3W9C4</accession>
<dbReference type="Proteomes" id="UP000095042">
    <property type="component" value="Unassembled WGS sequence"/>
</dbReference>
<evidence type="ECO:0000259" key="3">
    <source>
        <dbReference type="Pfam" id="PF04773"/>
    </source>
</evidence>
<feature type="signal peptide" evidence="2">
    <location>
        <begin position="1"/>
        <end position="26"/>
    </location>
</feature>
<keyword evidence="2" id="KW-0732">Signal</keyword>
<feature type="region of interest" description="Disordered" evidence="1">
    <location>
        <begin position="207"/>
        <end position="232"/>
    </location>
</feature>
<evidence type="ECO:0000313" key="5">
    <source>
        <dbReference type="Proteomes" id="UP000095042"/>
    </source>
</evidence>
<feature type="domain" description="FecR protein" evidence="3">
    <location>
        <begin position="62"/>
        <end position="151"/>
    </location>
</feature>
<feature type="compositionally biased region" description="Polar residues" evidence="1">
    <location>
        <begin position="207"/>
        <end position="226"/>
    </location>
</feature>
<name>A0A1E3W9C4_9HYPH</name>
<feature type="compositionally biased region" description="Low complexity" evidence="1">
    <location>
        <begin position="262"/>
        <end position="272"/>
    </location>
</feature>
<keyword evidence="5" id="KW-1185">Reference proteome</keyword>
<evidence type="ECO:0000313" key="4">
    <source>
        <dbReference type="EMBL" id="ODS02425.1"/>
    </source>
</evidence>
<evidence type="ECO:0000256" key="2">
    <source>
        <dbReference type="SAM" id="SignalP"/>
    </source>
</evidence>